<dbReference type="PROSITE" id="PS50075">
    <property type="entry name" value="CARRIER"/>
    <property type="match status" value="1"/>
</dbReference>
<reference evidence="9 10" key="1">
    <citation type="submission" date="2018-01" db="EMBL/GenBank/DDBJ databases">
        <title>Draft genome sequence of Jishengella sp. NA12.</title>
        <authorList>
            <person name="Sahin N."/>
            <person name="Ay H."/>
            <person name="Saygin H."/>
        </authorList>
    </citation>
    <scope>NUCLEOTIDE SEQUENCE [LARGE SCALE GENOMIC DNA]</scope>
    <source>
        <strain evidence="9 10">NA12</strain>
    </source>
</reference>
<dbReference type="SUPFAM" id="SSF55048">
    <property type="entry name" value="Probable ACP-binding domain of malonyl-CoA ACP transacylase"/>
    <property type="match status" value="1"/>
</dbReference>
<dbReference type="Gene3D" id="3.40.50.1820">
    <property type="entry name" value="alpha/beta hydrolase"/>
    <property type="match status" value="1"/>
</dbReference>
<keyword evidence="5" id="KW-0511">Multifunctional enzyme</keyword>
<dbReference type="SUPFAM" id="SSF52151">
    <property type="entry name" value="FabD/lysophospholipase-like"/>
    <property type="match status" value="1"/>
</dbReference>
<name>A0A2W2FHI9_9ACTN</name>
<dbReference type="SMART" id="SM00827">
    <property type="entry name" value="PKS_AT"/>
    <property type="match status" value="1"/>
</dbReference>
<dbReference type="InterPro" id="IPR036291">
    <property type="entry name" value="NAD(P)-bd_dom_sf"/>
</dbReference>
<sequence length="1980" mass="209292">MPPPATPHPLTGRPTLPPAGDGPARPHAGPPSDVAEVKPMTTTPSRPAADDPAGAEPVAVVSMAGRFPGAPDIGTYWANLCAGIESITRWTPDDAIARGTEPRRARDPRFVGAEGVLEGDDLFDAEFFGFTPREAELMDPQHRICLEVAWDAFDTAGYDPATLDRPVGVYLSAGLSAYLIRNLLPHGRLLDQVGGFPLLIHNDKDFLPSTVSYKLGLTGPSIAVGTACSSSLVAVHLAVQALQAGECDLALAGGVSLQVPARQGYVYREDGIYSPDGRCRAFGADAAGTVGGSGAGVVLLKRLSDARRDGDHVHALVVGSAVNNDGAAKSGYTAPGADGQTAVIAEAQAVAGLAADAIGYVEAHGTGTPLGDAVEIRALTRAFRETTGRRQYCAIGSVKPNIGHLDAAAGVAGLIKTILAVEHGLLPASLHCLPANRSLGLAETPFRLNPTTTAWRQPDGPRRAGVSAFGIGGTNAHLVVQQAPTPAAEPARRRWQPLLLSACDADALAEARGRVAARLRQPDYPPPERTALAQLTITAAGQRAYTHRAAVVAETADATAAALDTAPPNRDLRQLLPDRRTEAVAISDRPVVFLFPGQGALPAALADLAEDEPALAHHLRTCAAALLPCGVDLWAALRGAGGDDPTIAQPALFAVEYALAQTLRGWGIEPSLVLGHSLGEYAAATVAGVFDLPEALRLVSARGRLSAQLPPGAMLAVASSPSRLHDLPGQGLTVTAVNAADQCVVSGPVAAVTALANRLRRAGVTTHRLPVNRAYHSPAVDGILADYRKEVALTTRRAAGITVISGIAGGPASADDLSNIDYWVRQLREPVRFDAALGQALRLDDAVLVEVGPGAALGALALRHPHRTPAHVVHSVLPPSGPEGDTRAVRASLATTAARLWTAGVNVDRPALLRPAPPARRPLPARPLRRRRIWIEPPAGADQPGGQRVEPAVVDITAHTESLDQLSRPHGAADPDIATAAAACDQLCAALALRFLTETGVDTAAGARHRLADLDARLRPLPAYRRLVSYLLDILAEDAVLVRAGDEVVFAERAADPDPDLLAQRLVAGFPAYRGVVELVRHCVRHYRDALREPGAALAVLYPEGRGDFLQRVLGQAGDQRPADDVDRQIQALTRLTDHLTAGHERPMRVLEVGAGAGRLTRQLVTALGSRADYQATDISPMFVAHLRREAERGRAPIRVGLFDVTRDHVAQGYPSGGYDLVVGLDVVHATPDVPDTLRRLTRLLAPGGVLGLVETTATHRWLSMVWGLSEGWWSFADRLRDRTPLLDHDGWRTAVNALPGHRGVVLPEAAAGGDRGDAALILVQAVAGEHQSPPTGLPAALPARQPDMADWCYTPTWRRAPMPARSAVPGTCLLFAAGPLGDRVGEELSARGCQVTVVRPTPGRSTPSSPAANHGDVSVEPGDDEAVRRILASVRPDLVVHAWLADLPVGPAAETSLRDQEYGLHHLLAIARGLGETAAGAVRLSVVTRAAQDVVGGDLANPGQATVYAVTKVVPRELPWVRCDSIDLPEGGDPDRDARHVVGELVADQSRPAVAYRGGRRWLPGFEPARLPEPDRFGDALRPGGVYLVVGGLGGIGLSLAASLASLPATVVLTRRERFPAPEEWTAWLRAHPEDDPTALSIRRLRRMQEAGGQVDIAQVDVTDRAGMRSVVERVVTRHGPITGVIHAAGVPDFGGMIQRRTRDDTVTAAAAKIEGTLSLVAALGDQRPEFVLLSSSIGTVLHHLKFGEVGYLAGHEFLNAYAAHRADDPTAPPGVLAVAWTDWLEAGMWAAAQRRLAGRYAPSSPTALRPDSDILHGITAAEGTEIFRRVLTHRPAPTVIISTQPLDELLAVHAAYTPQAHVALLETMVPVPGARRGPEQPDRHPAPETRTEQVLADLWSELLGFDRLGIDDHFFDELGGDSLVALRMLARVREATGVTLPVAQFFGAPTIRTLAARLDGAQRPEPEDNLAGDDDVLI</sequence>
<dbReference type="InterPro" id="IPR013968">
    <property type="entry name" value="PKS_KR"/>
</dbReference>
<dbReference type="PANTHER" id="PTHR43775:SF37">
    <property type="entry name" value="SI:DKEY-61P9.11"/>
    <property type="match status" value="1"/>
</dbReference>
<dbReference type="InterPro" id="IPR016036">
    <property type="entry name" value="Malonyl_transacylase_ACP-bd"/>
</dbReference>
<dbReference type="GO" id="GO:0006633">
    <property type="term" value="P:fatty acid biosynthetic process"/>
    <property type="evidence" value="ECO:0007669"/>
    <property type="project" value="InterPro"/>
</dbReference>
<dbReference type="EMBL" id="POTY01000003">
    <property type="protein sequence ID" value="PZG24118.1"/>
    <property type="molecule type" value="Genomic_DNA"/>
</dbReference>
<dbReference type="Gene3D" id="3.40.366.10">
    <property type="entry name" value="Malonyl-Coenzyme A Acyl Carrier Protein, domain 2"/>
    <property type="match status" value="1"/>
</dbReference>
<dbReference type="GO" id="GO:0004312">
    <property type="term" value="F:fatty acid synthase activity"/>
    <property type="evidence" value="ECO:0007669"/>
    <property type="project" value="TreeGrafter"/>
</dbReference>
<gene>
    <name evidence="9" type="ORF">C1I95_00975</name>
</gene>
<accession>A0A2W2FHI9</accession>
<dbReference type="InterPro" id="IPR050091">
    <property type="entry name" value="PKS_NRPS_Biosynth_Enz"/>
</dbReference>
<evidence type="ECO:0000256" key="4">
    <source>
        <dbReference type="ARBA" id="ARBA00022679"/>
    </source>
</evidence>
<dbReference type="InterPro" id="IPR016039">
    <property type="entry name" value="Thiolase-like"/>
</dbReference>
<dbReference type="Pfam" id="PF00698">
    <property type="entry name" value="Acyl_transf_1"/>
    <property type="match status" value="1"/>
</dbReference>
<dbReference type="Pfam" id="PF00109">
    <property type="entry name" value="ketoacyl-synt"/>
    <property type="match status" value="1"/>
</dbReference>
<feature type="region of interest" description="Disordered" evidence="6">
    <location>
        <begin position="1961"/>
        <end position="1980"/>
    </location>
</feature>
<evidence type="ECO:0000256" key="3">
    <source>
        <dbReference type="ARBA" id="ARBA00022553"/>
    </source>
</evidence>
<comment type="caution">
    <text evidence="9">The sequence shown here is derived from an EMBL/GenBank/DDBJ whole genome shotgun (WGS) entry which is preliminary data.</text>
</comment>
<evidence type="ECO:0000256" key="5">
    <source>
        <dbReference type="ARBA" id="ARBA00023268"/>
    </source>
</evidence>
<dbReference type="Gene3D" id="3.40.47.10">
    <property type="match status" value="1"/>
</dbReference>
<feature type="region of interest" description="Disordered" evidence="6">
    <location>
        <begin position="1400"/>
        <end position="1422"/>
    </location>
</feature>
<evidence type="ECO:0000256" key="6">
    <source>
        <dbReference type="SAM" id="MobiDB-lite"/>
    </source>
</evidence>
<dbReference type="Gene3D" id="1.10.1240.100">
    <property type="match status" value="1"/>
</dbReference>
<dbReference type="SUPFAM" id="SSF53335">
    <property type="entry name" value="S-adenosyl-L-methionine-dependent methyltransferases"/>
    <property type="match status" value="1"/>
</dbReference>
<dbReference type="Gene3D" id="3.40.50.150">
    <property type="entry name" value="Vaccinia Virus protein VP39"/>
    <property type="match status" value="1"/>
</dbReference>
<dbReference type="SUPFAM" id="SSF53901">
    <property type="entry name" value="Thiolase-like"/>
    <property type="match status" value="1"/>
</dbReference>
<keyword evidence="2" id="KW-0596">Phosphopantetheine</keyword>
<organism evidence="9 10">
    <name type="scientific">Micromonospora craterilacus</name>
    <dbReference type="NCBI Taxonomy" id="1655439"/>
    <lineage>
        <taxon>Bacteria</taxon>
        <taxon>Bacillati</taxon>
        <taxon>Actinomycetota</taxon>
        <taxon>Actinomycetes</taxon>
        <taxon>Micromonosporales</taxon>
        <taxon>Micromonosporaceae</taxon>
        <taxon>Micromonospora</taxon>
    </lineage>
</organism>
<dbReference type="SUPFAM" id="SSF47336">
    <property type="entry name" value="ACP-like"/>
    <property type="match status" value="1"/>
</dbReference>
<dbReference type="SMART" id="SM00822">
    <property type="entry name" value="PKS_KR"/>
    <property type="match status" value="1"/>
</dbReference>
<feature type="domain" description="Carrier" evidence="7">
    <location>
        <begin position="1888"/>
        <end position="1964"/>
    </location>
</feature>
<dbReference type="GO" id="GO:0071770">
    <property type="term" value="P:DIM/DIP cell wall layer assembly"/>
    <property type="evidence" value="ECO:0007669"/>
    <property type="project" value="TreeGrafter"/>
</dbReference>
<dbReference type="InterPro" id="IPR009081">
    <property type="entry name" value="PP-bd_ACP"/>
</dbReference>
<dbReference type="GO" id="GO:0005886">
    <property type="term" value="C:plasma membrane"/>
    <property type="evidence" value="ECO:0007669"/>
    <property type="project" value="TreeGrafter"/>
</dbReference>
<evidence type="ECO:0000256" key="1">
    <source>
        <dbReference type="ARBA" id="ARBA00001957"/>
    </source>
</evidence>
<feature type="region of interest" description="Disordered" evidence="6">
    <location>
        <begin position="1"/>
        <end position="54"/>
    </location>
</feature>
<dbReference type="PROSITE" id="PS00606">
    <property type="entry name" value="KS3_1"/>
    <property type="match status" value="1"/>
</dbReference>
<comment type="cofactor">
    <cofactor evidence="1">
        <name>pantetheine 4'-phosphate</name>
        <dbReference type="ChEBI" id="CHEBI:47942"/>
    </cofactor>
</comment>
<dbReference type="InterPro" id="IPR036736">
    <property type="entry name" value="ACP-like_sf"/>
</dbReference>
<dbReference type="SUPFAM" id="SSF51735">
    <property type="entry name" value="NAD(P)-binding Rossmann-fold domains"/>
    <property type="match status" value="2"/>
</dbReference>
<dbReference type="InterPro" id="IPR014031">
    <property type="entry name" value="Ketoacyl_synth_C"/>
</dbReference>
<feature type="domain" description="Ketosynthase family 3 (KS3)" evidence="8">
    <location>
        <begin position="55"/>
        <end position="482"/>
    </location>
</feature>
<dbReference type="SMART" id="SM00823">
    <property type="entry name" value="PKS_PP"/>
    <property type="match status" value="1"/>
</dbReference>
<dbReference type="PROSITE" id="PS00012">
    <property type="entry name" value="PHOSPHOPANTETHEINE"/>
    <property type="match status" value="1"/>
</dbReference>
<evidence type="ECO:0000259" key="7">
    <source>
        <dbReference type="PROSITE" id="PS50075"/>
    </source>
</evidence>
<dbReference type="InterPro" id="IPR014043">
    <property type="entry name" value="Acyl_transferase_dom"/>
</dbReference>
<dbReference type="InterPro" id="IPR013217">
    <property type="entry name" value="Methyltransf_12"/>
</dbReference>
<dbReference type="InterPro" id="IPR029063">
    <property type="entry name" value="SAM-dependent_MTases_sf"/>
</dbReference>
<dbReference type="GO" id="GO:0031177">
    <property type="term" value="F:phosphopantetheine binding"/>
    <property type="evidence" value="ECO:0007669"/>
    <property type="project" value="InterPro"/>
</dbReference>
<dbReference type="InterPro" id="IPR014030">
    <property type="entry name" value="Ketoacyl_synth_N"/>
</dbReference>
<dbReference type="CDD" id="cd02440">
    <property type="entry name" value="AdoMet_MTases"/>
    <property type="match status" value="1"/>
</dbReference>
<evidence type="ECO:0000256" key="2">
    <source>
        <dbReference type="ARBA" id="ARBA00022450"/>
    </source>
</evidence>
<dbReference type="Pfam" id="PF16197">
    <property type="entry name" value="KAsynt_C_assoc"/>
    <property type="match status" value="1"/>
</dbReference>
<dbReference type="InterPro" id="IPR016035">
    <property type="entry name" value="Acyl_Trfase/lysoPLipase"/>
</dbReference>
<dbReference type="InterPro" id="IPR032821">
    <property type="entry name" value="PKS_assoc"/>
</dbReference>
<dbReference type="Proteomes" id="UP000248924">
    <property type="component" value="Unassembled WGS sequence"/>
</dbReference>
<evidence type="ECO:0000313" key="10">
    <source>
        <dbReference type="Proteomes" id="UP000248924"/>
    </source>
</evidence>
<dbReference type="InterPro" id="IPR020806">
    <property type="entry name" value="PKS_PP-bd"/>
</dbReference>
<dbReference type="InterPro" id="IPR020841">
    <property type="entry name" value="PKS_Beta-ketoAc_synthase_dom"/>
</dbReference>
<dbReference type="InterPro" id="IPR001227">
    <property type="entry name" value="Ac_transferase_dom_sf"/>
</dbReference>
<dbReference type="Pfam" id="PF08242">
    <property type="entry name" value="Methyltransf_12"/>
    <property type="match status" value="1"/>
</dbReference>
<proteinExistence type="predicted"/>
<evidence type="ECO:0000313" key="9">
    <source>
        <dbReference type="EMBL" id="PZG24118.1"/>
    </source>
</evidence>
<dbReference type="InterPro" id="IPR029058">
    <property type="entry name" value="AB_hydrolase_fold"/>
</dbReference>
<dbReference type="FunFam" id="1.10.1200.10:FF:000016">
    <property type="entry name" value="Non-ribosomal peptide synthase"/>
    <property type="match status" value="1"/>
</dbReference>
<dbReference type="PROSITE" id="PS52004">
    <property type="entry name" value="KS3_2"/>
    <property type="match status" value="1"/>
</dbReference>
<feature type="compositionally biased region" description="Low complexity" evidence="6">
    <location>
        <begin position="1400"/>
        <end position="1411"/>
    </location>
</feature>
<dbReference type="Pfam" id="PF00550">
    <property type="entry name" value="PP-binding"/>
    <property type="match status" value="1"/>
</dbReference>
<keyword evidence="10" id="KW-1185">Reference proteome</keyword>
<keyword evidence="3" id="KW-0597">Phosphoprotein</keyword>
<dbReference type="GO" id="GO:0005737">
    <property type="term" value="C:cytoplasm"/>
    <property type="evidence" value="ECO:0007669"/>
    <property type="project" value="TreeGrafter"/>
</dbReference>
<dbReference type="GO" id="GO:0004315">
    <property type="term" value="F:3-oxoacyl-[acyl-carrier-protein] synthase activity"/>
    <property type="evidence" value="ECO:0007669"/>
    <property type="project" value="InterPro"/>
</dbReference>
<protein>
    <submittedName>
        <fullName evidence="9">Uncharacterized protein</fullName>
    </submittedName>
</protein>
<dbReference type="Gene3D" id="3.40.50.720">
    <property type="entry name" value="NAD(P)-binding Rossmann-like Domain"/>
    <property type="match status" value="1"/>
</dbReference>
<dbReference type="GO" id="GO:0044550">
    <property type="term" value="P:secondary metabolite biosynthetic process"/>
    <property type="evidence" value="ECO:0007669"/>
    <property type="project" value="UniProtKB-ARBA"/>
</dbReference>
<keyword evidence="4" id="KW-0808">Transferase</keyword>
<dbReference type="Pfam" id="PF02801">
    <property type="entry name" value="Ketoacyl-synt_C"/>
    <property type="match status" value="1"/>
</dbReference>
<dbReference type="Pfam" id="PF08659">
    <property type="entry name" value="KR"/>
    <property type="match status" value="1"/>
</dbReference>
<dbReference type="InterPro" id="IPR018201">
    <property type="entry name" value="Ketoacyl_synth_AS"/>
</dbReference>
<dbReference type="InterPro" id="IPR006162">
    <property type="entry name" value="Ppantetheine_attach_site"/>
</dbReference>
<dbReference type="PANTHER" id="PTHR43775">
    <property type="entry name" value="FATTY ACID SYNTHASE"/>
    <property type="match status" value="1"/>
</dbReference>
<dbReference type="CDD" id="cd00833">
    <property type="entry name" value="PKS"/>
    <property type="match status" value="1"/>
</dbReference>
<dbReference type="SMART" id="SM00825">
    <property type="entry name" value="PKS_KS"/>
    <property type="match status" value="1"/>
</dbReference>
<dbReference type="InterPro" id="IPR057326">
    <property type="entry name" value="KR_dom"/>
</dbReference>
<evidence type="ECO:0000259" key="8">
    <source>
        <dbReference type="PROSITE" id="PS52004"/>
    </source>
</evidence>
<feature type="compositionally biased region" description="Acidic residues" evidence="6">
    <location>
        <begin position="1969"/>
        <end position="1980"/>
    </location>
</feature>